<feature type="transmembrane region" description="Helical" evidence="7">
    <location>
        <begin position="207"/>
        <end position="227"/>
    </location>
</feature>
<evidence type="ECO:0000256" key="7">
    <source>
        <dbReference type="SAM" id="Phobius"/>
    </source>
</evidence>
<feature type="transmembrane region" description="Helical" evidence="7">
    <location>
        <begin position="14"/>
        <end position="36"/>
    </location>
</feature>
<dbReference type="PANTHER" id="PTHR33048:SF114">
    <property type="entry name" value="MEMBRANE PROTEIN PTH11-LIKE, PUTATIVE (AFU_ORTHOLOGUE AFUA_7G06620)-RELATED"/>
    <property type="match status" value="1"/>
</dbReference>
<feature type="transmembrane region" description="Helical" evidence="7">
    <location>
        <begin position="48"/>
        <end position="68"/>
    </location>
</feature>
<keyword evidence="3 7" id="KW-1133">Transmembrane helix</keyword>
<gene>
    <name evidence="9" type="ORF">FN846DRAFT_514101</name>
</gene>
<dbReference type="OrthoDB" id="5393606at2759"/>
<evidence type="ECO:0000313" key="10">
    <source>
        <dbReference type="Proteomes" id="UP000326924"/>
    </source>
</evidence>
<evidence type="ECO:0000256" key="1">
    <source>
        <dbReference type="ARBA" id="ARBA00004141"/>
    </source>
</evidence>
<dbReference type="InterPro" id="IPR049326">
    <property type="entry name" value="Rhodopsin_dom_fungi"/>
</dbReference>
<feature type="domain" description="Rhodopsin" evidence="8">
    <location>
        <begin position="32"/>
        <end position="272"/>
    </location>
</feature>
<keyword evidence="10" id="KW-1185">Reference proteome</keyword>
<comment type="similarity">
    <text evidence="5">Belongs to the SAT4 family.</text>
</comment>
<dbReference type="InParanoid" id="A0A5J5EE17"/>
<name>A0A5J5EE17_9PEZI</name>
<feature type="transmembrane region" description="Helical" evidence="7">
    <location>
        <begin position="88"/>
        <end position="106"/>
    </location>
</feature>
<dbReference type="Proteomes" id="UP000326924">
    <property type="component" value="Unassembled WGS sequence"/>
</dbReference>
<dbReference type="GO" id="GO:0016020">
    <property type="term" value="C:membrane"/>
    <property type="evidence" value="ECO:0007669"/>
    <property type="project" value="UniProtKB-SubCell"/>
</dbReference>
<dbReference type="AlphaFoldDB" id="A0A5J5EE17"/>
<sequence length="371" mass="40759">MATTVDLSESKVPVVHGVCIAFMIHTVAVVALRLYSRVALVKAIGADDILIVFAAIFSEAFCVIILISTKYGLGRHVETVTSNEMQRFLQVVWASAMAYNTTLGFIKSSSLALYLRLSPSPTFRRAVVFMIVVVTCQALANLISVIFQCNPVNFLWRQLVPGTVGKCIDINNFYLANAALTITTDFMTYALPMPTLWGLKMPKRQKIALMGILGLGGFAVLSSIIRITYVVPMLTSKDPTWVIAEPMYWSVIETNIGILAISIPSYRVLIRRSFPKLLGSYSGGQSDRYSGGQSDSYSHGMSEGRKKSRNYGLRSFEIHERALGMDVMITGVGSKRNSEEQILVPGVIPDGKIMATTNVTQSVVHGREPSR</sequence>
<organism evidence="9 10">
    <name type="scientific">Sphaerosporella brunnea</name>
    <dbReference type="NCBI Taxonomy" id="1250544"/>
    <lineage>
        <taxon>Eukaryota</taxon>
        <taxon>Fungi</taxon>
        <taxon>Dikarya</taxon>
        <taxon>Ascomycota</taxon>
        <taxon>Pezizomycotina</taxon>
        <taxon>Pezizomycetes</taxon>
        <taxon>Pezizales</taxon>
        <taxon>Pyronemataceae</taxon>
        <taxon>Sphaerosporella</taxon>
    </lineage>
</organism>
<proteinExistence type="inferred from homology"/>
<evidence type="ECO:0000256" key="6">
    <source>
        <dbReference type="SAM" id="MobiDB-lite"/>
    </source>
</evidence>
<comment type="subcellular location">
    <subcellularLocation>
        <location evidence="1">Membrane</location>
        <topology evidence="1">Multi-pass membrane protein</topology>
    </subcellularLocation>
</comment>
<dbReference type="InterPro" id="IPR052337">
    <property type="entry name" value="SAT4-like"/>
</dbReference>
<comment type="caution">
    <text evidence="9">The sequence shown here is derived from an EMBL/GenBank/DDBJ whole genome shotgun (WGS) entry which is preliminary data.</text>
</comment>
<feature type="compositionally biased region" description="Polar residues" evidence="6">
    <location>
        <begin position="283"/>
        <end position="299"/>
    </location>
</feature>
<feature type="transmembrane region" description="Helical" evidence="7">
    <location>
        <begin position="247"/>
        <end position="269"/>
    </location>
</feature>
<feature type="region of interest" description="Disordered" evidence="6">
    <location>
        <begin position="282"/>
        <end position="308"/>
    </location>
</feature>
<evidence type="ECO:0000256" key="4">
    <source>
        <dbReference type="ARBA" id="ARBA00023136"/>
    </source>
</evidence>
<feature type="transmembrane region" description="Helical" evidence="7">
    <location>
        <begin position="127"/>
        <end position="147"/>
    </location>
</feature>
<reference evidence="9 10" key="1">
    <citation type="submission" date="2019-09" db="EMBL/GenBank/DDBJ databases">
        <title>Draft genome of the ectomycorrhizal ascomycete Sphaerosporella brunnea.</title>
        <authorList>
            <consortium name="DOE Joint Genome Institute"/>
            <person name="Benucci G.M."/>
            <person name="Marozzi G."/>
            <person name="Antonielli L."/>
            <person name="Sanchez S."/>
            <person name="Marco P."/>
            <person name="Wang X."/>
            <person name="Falini L.B."/>
            <person name="Barry K."/>
            <person name="Haridas S."/>
            <person name="Lipzen A."/>
            <person name="Labutti K."/>
            <person name="Grigoriev I.V."/>
            <person name="Murat C."/>
            <person name="Martin F."/>
            <person name="Albertini E."/>
            <person name="Donnini D."/>
            <person name="Bonito G."/>
        </authorList>
    </citation>
    <scope>NUCLEOTIDE SEQUENCE [LARGE SCALE GENOMIC DNA]</scope>
    <source>
        <strain evidence="9 10">Sb_GMNB300</strain>
    </source>
</reference>
<protein>
    <recommendedName>
        <fullName evidence="8">Rhodopsin domain-containing protein</fullName>
    </recommendedName>
</protein>
<dbReference type="Pfam" id="PF20684">
    <property type="entry name" value="Fung_rhodopsin"/>
    <property type="match status" value="1"/>
</dbReference>
<evidence type="ECO:0000256" key="5">
    <source>
        <dbReference type="ARBA" id="ARBA00038359"/>
    </source>
</evidence>
<evidence type="ECO:0000256" key="3">
    <source>
        <dbReference type="ARBA" id="ARBA00022989"/>
    </source>
</evidence>
<keyword evidence="4 7" id="KW-0472">Membrane</keyword>
<dbReference type="EMBL" id="VXIS01000424">
    <property type="protein sequence ID" value="KAA8893580.1"/>
    <property type="molecule type" value="Genomic_DNA"/>
</dbReference>
<dbReference type="PANTHER" id="PTHR33048">
    <property type="entry name" value="PTH11-LIKE INTEGRAL MEMBRANE PROTEIN (AFU_ORTHOLOGUE AFUA_5G11245)"/>
    <property type="match status" value="1"/>
</dbReference>
<evidence type="ECO:0000313" key="9">
    <source>
        <dbReference type="EMBL" id="KAA8893580.1"/>
    </source>
</evidence>
<evidence type="ECO:0000259" key="8">
    <source>
        <dbReference type="Pfam" id="PF20684"/>
    </source>
</evidence>
<keyword evidence="2 7" id="KW-0812">Transmembrane</keyword>
<accession>A0A5J5EE17</accession>
<evidence type="ECO:0000256" key="2">
    <source>
        <dbReference type="ARBA" id="ARBA00022692"/>
    </source>
</evidence>